<dbReference type="InterPro" id="IPR042047">
    <property type="entry name" value="SleB_dom1"/>
</dbReference>
<dbReference type="AlphaFoldDB" id="A0A7W6JVI7"/>
<gene>
    <name evidence="4" type="ORF">GGR46_002836</name>
</gene>
<evidence type="ECO:0000313" key="5">
    <source>
        <dbReference type="Proteomes" id="UP000557392"/>
    </source>
</evidence>
<evidence type="ECO:0000313" key="4">
    <source>
        <dbReference type="EMBL" id="MBB4099272.1"/>
    </source>
</evidence>
<accession>A0A7W6JVI7</accession>
<dbReference type="Gene3D" id="1.10.10.2520">
    <property type="entry name" value="Cell wall hydrolase SleB, domain 1"/>
    <property type="match status" value="1"/>
</dbReference>
<dbReference type="Pfam" id="PF07486">
    <property type="entry name" value="Hydrolase_2"/>
    <property type="match status" value="1"/>
</dbReference>
<feature type="region of interest" description="Disordered" evidence="1">
    <location>
        <begin position="187"/>
        <end position="210"/>
    </location>
</feature>
<keyword evidence="2" id="KW-0732">Signal</keyword>
<evidence type="ECO:0000256" key="1">
    <source>
        <dbReference type="SAM" id="MobiDB-lite"/>
    </source>
</evidence>
<dbReference type="RefSeq" id="WP_183998563.1">
    <property type="nucleotide sequence ID" value="NZ_JACIEH010000002.1"/>
</dbReference>
<dbReference type="InterPro" id="IPR011105">
    <property type="entry name" value="Cell_wall_hydrolase_SleB"/>
</dbReference>
<evidence type="ECO:0000259" key="3">
    <source>
        <dbReference type="Pfam" id="PF07486"/>
    </source>
</evidence>
<dbReference type="EMBL" id="JACIEH010000002">
    <property type="protein sequence ID" value="MBB4099272.1"/>
    <property type="molecule type" value="Genomic_DNA"/>
</dbReference>
<feature type="signal peptide" evidence="2">
    <location>
        <begin position="1"/>
        <end position="22"/>
    </location>
</feature>
<feature type="domain" description="Cell wall hydrolase SleB" evidence="3">
    <location>
        <begin position="50"/>
        <end position="158"/>
    </location>
</feature>
<dbReference type="Proteomes" id="UP000557392">
    <property type="component" value="Unassembled WGS sequence"/>
</dbReference>
<protein>
    <submittedName>
        <fullName evidence="4">Spore germination cell wall hydrolase CwlJ-like protein</fullName>
    </submittedName>
</protein>
<organism evidence="4 5">
    <name type="scientific">Sphingomonas kyeonggiensis</name>
    <dbReference type="NCBI Taxonomy" id="1268553"/>
    <lineage>
        <taxon>Bacteria</taxon>
        <taxon>Pseudomonadati</taxon>
        <taxon>Pseudomonadota</taxon>
        <taxon>Alphaproteobacteria</taxon>
        <taxon>Sphingomonadales</taxon>
        <taxon>Sphingomonadaceae</taxon>
        <taxon>Sphingomonas</taxon>
    </lineage>
</organism>
<evidence type="ECO:0000256" key="2">
    <source>
        <dbReference type="SAM" id="SignalP"/>
    </source>
</evidence>
<name>A0A7W6JVI7_9SPHN</name>
<feature type="chain" id="PRO_5030606881" evidence="2">
    <location>
        <begin position="23"/>
        <end position="210"/>
    </location>
</feature>
<proteinExistence type="predicted"/>
<reference evidence="4 5" key="1">
    <citation type="submission" date="2020-08" db="EMBL/GenBank/DDBJ databases">
        <title>Genomic Encyclopedia of Type Strains, Phase IV (KMG-IV): sequencing the most valuable type-strain genomes for metagenomic binning, comparative biology and taxonomic classification.</title>
        <authorList>
            <person name="Goeker M."/>
        </authorList>
    </citation>
    <scope>NUCLEOTIDE SEQUENCE [LARGE SCALE GENOMIC DNA]</scope>
    <source>
        <strain evidence="4 5">DSM 101806</strain>
    </source>
</reference>
<keyword evidence="4" id="KW-0378">Hydrolase</keyword>
<feature type="compositionally biased region" description="Low complexity" evidence="1">
    <location>
        <begin position="195"/>
        <end position="210"/>
    </location>
</feature>
<sequence>MWLIAAIFFTAMSLLGASQARAQNAPSPLEDRAQATECLTLAIAYEAGYESPEGQQAVAEVVLNRVRHPAFPKSVCGVVFAGSRLKTGCQFTFTCDGSLRRRLTDKVMTQARAVAEQAIDGRLTPLVADALNYHADYVSPYWAPSLDRVTKIGAHIFYRRRGGVTPAITALRFAGAMPAPPAIATATPAPPPAFAPWGLAPQSPAASPQP</sequence>
<dbReference type="GO" id="GO:0016787">
    <property type="term" value="F:hydrolase activity"/>
    <property type="evidence" value="ECO:0007669"/>
    <property type="project" value="UniProtKB-KW"/>
</dbReference>
<keyword evidence="5" id="KW-1185">Reference proteome</keyword>
<comment type="caution">
    <text evidence="4">The sequence shown here is derived from an EMBL/GenBank/DDBJ whole genome shotgun (WGS) entry which is preliminary data.</text>
</comment>